<dbReference type="InterPro" id="IPR052340">
    <property type="entry name" value="RNase_Y/CdgJ"/>
</dbReference>
<dbReference type="SUPFAM" id="SSF141868">
    <property type="entry name" value="EAL domain-like"/>
    <property type="match status" value="1"/>
</dbReference>
<comment type="caution">
    <text evidence="3">The sequence shown here is derived from an EMBL/GenBank/DDBJ whole genome shotgun (WGS) entry which is preliminary data.</text>
</comment>
<evidence type="ECO:0000259" key="2">
    <source>
        <dbReference type="PROSITE" id="PS51833"/>
    </source>
</evidence>
<evidence type="ECO:0000259" key="1">
    <source>
        <dbReference type="PROSITE" id="PS50883"/>
    </source>
</evidence>
<protein>
    <submittedName>
        <fullName evidence="3">EAL and modified HD-GYP domain-containing signal transduction protein</fullName>
    </submittedName>
</protein>
<dbReference type="Gene3D" id="3.20.20.450">
    <property type="entry name" value="EAL domain"/>
    <property type="match status" value="1"/>
</dbReference>
<feature type="domain" description="HDOD" evidence="2">
    <location>
        <begin position="202"/>
        <end position="392"/>
    </location>
</feature>
<dbReference type="InterPro" id="IPR014408">
    <property type="entry name" value="dGMP_Pdiesterase_EAL/HD-GYP"/>
</dbReference>
<dbReference type="PANTHER" id="PTHR33525">
    <property type="match status" value="1"/>
</dbReference>
<dbReference type="PANTHER" id="PTHR33525:SF4">
    <property type="entry name" value="CYCLIC DI-GMP PHOSPHODIESTERASE CDGJ"/>
    <property type="match status" value="1"/>
</dbReference>
<evidence type="ECO:0000313" key="4">
    <source>
        <dbReference type="Proteomes" id="UP000528322"/>
    </source>
</evidence>
<dbReference type="InterPro" id="IPR001633">
    <property type="entry name" value="EAL_dom"/>
</dbReference>
<keyword evidence="4" id="KW-1185">Reference proteome</keyword>
<dbReference type="SUPFAM" id="SSF109604">
    <property type="entry name" value="HD-domain/PDEase-like"/>
    <property type="match status" value="1"/>
</dbReference>
<dbReference type="PIRSF" id="PIRSF003180">
    <property type="entry name" value="DiGMPpdiest_YuxH"/>
    <property type="match status" value="1"/>
</dbReference>
<dbReference type="Gene3D" id="1.10.3210.10">
    <property type="entry name" value="Hypothetical protein af1432"/>
    <property type="match status" value="1"/>
</dbReference>
<dbReference type="EMBL" id="JACHID010000001">
    <property type="protein sequence ID" value="MBB5020770.1"/>
    <property type="molecule type" value="Genomic_DNA"/>
</dbReference>
<dbReference type="PROSITE" id="PS50883">
    <property type="entry name" value="EAL"/>
    <property type="match status" value="1"/>
</dbReference>
<dbReference type="Proteomes" id="UP000528322">
    <property type="component" value="Unassembled WGS sequence"/>
</dbReference>
<gene>
    <name evidence="3" type="ORF">HNR37_000073</name>
</gene>
<name>A0A7W7Y299_9BACT</name>
<dbReference type="AlphaFoldDB" id="A0A7W7Y299"/>
<proteinExistence type="predicted"/>
<dbReference type="Pfam" id="PF08668">
    <property type="entry name" value="HDOD"/>
    <property type="match status" value="1"/>
</dbReference>
<dbReference type="InterPro" id="IPR013976">
    <property type="entry name" value="HDOD"/>
</dbReference>
<dbReference type="PROSITE" id="PS51833">
    <property type="entry name" value="HDOD"/>
    <property type="match status" value="1"/>
</dbReference>
<reference evidence="3 4" key="1">
    <citation type="submission" date="2020-08" db="EMBL/GenBank/DDBJ databases">
        <title>Genomic Encyclopedia of Type Strains, Phase IV (KMG-IV): sequencing the most valuable type-strain genomes for metagenomic binning, comparative biology and taxonomic classification.</title>
        <authorList>
            <person name="Goeker M."/>
        </authorList>
    </citation>
    <scope>NUCLEOTIDE SEQUENCE [LARGE SCALE GENOMIC DNA]</scope>
    <source>
        <strain evidence="3 4">DSM 22071</strain>
    </source>
</reference>
<dbReference type="Pfam" id="PF00563">
    <property type="entry name" value="EAL"/>
    <property type="match status" value="1"/>
</dbReference>
<dbReference type="InterPro" id="IPR035919">
    <property type="entry name" value="EAL_sf"/>
</dbReference>
<accession>A0A7W7Y299</accession>
<dbReference type="RefSeq" id="WP_183728191.1">
    <property type="nucleotide sequence ID" value="NZ_JACHID010000001.1"/>
</dbReference>
<feature type="domain" description="EAL" evidence="1">
    <location>
        <begin position="1"/>
        <end position="208"/>
    </location>
</feature>
<evidence type="ECO:0000313" key="3">
    <source>
        <dbReference type="EMBL" id="MBB5020770.1"/>
    </source>
</evidence>
<organism evidence="3 4">
    <name type="scientific">Desulfurispira natronophila</name>
    <dbReference type="NCBI Taxonomy" id="682562"/>
    <lineage>
        <taxon>Bacteria</taxon>
        <taxon>Pseudomonadati</taxon>
        <taxon>Chrysiogenota</taxon>
        <taxon>Chrysiogenia</taxon>
        <taxon>Chrysiogenales</taxon>
        <taxon>Chrysiogenaceae</taxon>
        <taxon>Desulfurispira</taxon>
    </lineage>
</organism>
<sequence length="412" mass="46456">MTSYIGRQQIYNSTGHLLGYEFFFRENPANISVYKDPVQATSRTLVNLLLNFGLGRLVADKLAFVNVEEGFLMSGAIEGLPQERIVFDIQDHATVNSKLLKRIQELSYLGYQFALGNVTMDSDYLSRFRRLLEAVDYIKVDCSLNSETQLRRMTPHLKKFHATLIAEKVETHDDALLCQELGFAYFQGFYFHYPEVISGAVGDPGYQAVLKTLQIVNDADSRPEDIERELKRYPELCINLLRYINSGACPICNPIHSLGHAIRMVGRTRIASWLLLLSYARPSKGQFCLALLEVVILRALLVEEILRVTPGVSSKQREQGFFVGIVSLSDVIFSDTLESILEDMKVSSEIWDAVRHFSGPCGQALKLASIMERETTDNACSVAKSLGVELDVLEKIRLNAYAETHNMLDNLR</sequence>